<feature type="chain" id="PRO_5038546110" evidence="2">
    <location>
        <begin position="21"/>
        <end position="71"/>
    </location>
</feature>
<organism evidence="3 4">
    <name type="scientific">Kitasatospora xanthocidica</name>
    <dbReference type="NCBI Taxonomy" id="83382"/>
    <lineage>
        <taxon>Bacteria</taxon>
        <taxon>Bacillati</taxon>
        <taxon>Actinomycetota</taxon>
        <taxon>Actinomycetes</taxon>
        <taxon>Kitasatosporales</taxon>
        <taxon>Streptomycetaceae</taxon>
        <taxon>Kitasatospora</taxon>
    </lineage>
</organism>
<dbReference type="EMBL" id="QVIG01000001">
    <property type="protein sequence ID" value="RGD56906.1"/>
    <property type="molecule type" value="Genomic_DNA"/>
</dbReference>
<reference evidence="3 4" key="1">
    <citation type="submission" date="2018-08" db="EMBL/GenBank/DDBJ databases">
        <title>Diversity &amp; Physiological Properties of Lignin-Decomposing Actinobacteria from Soil.</title>
        <authorList>
            <person name="Roh S.G."/>
            <person name="Kim S.B."/>
        </authorList>
    </citation>
    <scope>NUCLEOTIDE SEQUENCE [LARGE SCALE GENOMIC DNA]</scope>
    <source>
        <strain evidence="3 4">MMS17-GH009</strain>
    </source>
</reference>
<keyword evidence="2" id="KW-0732">Signal</keyword>
<gene>
    <name evidence="3" type="ORF">DR950_03080</name>
</gene>
<accession>A0A372ZM44</accession>
<feature type="compositionally biased region" description="Low complexity" evidence="1">
    <location>
        <begin position="50"/>
        <end position="64"/>
    </location>
</feature>
<evidence type="ECO:0000313" key="3">
    <source>
        <dbReference type="EMBL" id="RGD56906.1"/>
    </source>
</evidence>
<evidence type="ECO:0000256" key="1">
    <source>
        <dbReference type="SAM" id="MobiDB-lite"/>
    </source>
</evidence>
<protein>
    <submittedName>
        <fullName evidence="3">Uncharacterized protein</fullName>
    </submittedName>
</protein>
<keyword evidence="4" id="KW-1185">Reference proteome</keyword>
<comment type="caution">
    <text evidence="3">The sequence shown here is derived from an EMBL/GenBank/DDBJ whole genome shotgun (WGS) entry which is preliminary data.</text>
</comment>
<evidence type="ECO:0000256" key="2">
    <source>
        <dbReference type="SAM" id="SignalP"/>
    </source>
</evidence>
<dbReference type="Proteomes" id="UP000263377">
    <property type="component" value="Unassembled WGS sequence"/>
</dbReference>
<dbReference type="RefSeq" id="WP_049657541.1">
    <property type="nucleotide sequence ID" value="NZ_QVIG01000001.1"/>
</dbReference>
<evidence type="ECO:0000313" key="4">
    <source>
        <dbReference type="Proteomes" id="UP000263377"/>
    </source>
</evidence>
<feature type="region of interest" description="Disordered" evidence="1">
    <location>
        <begin position="36"/>
        <end position="71"/>
    </location>
</feature>
<name>A0A372ZM44_9ACTN</name>
<dbReference type="AlphaFoldDB" id="A0A372ZM44"/>
<sequence length="71" mass="6985">MTDRTANTALMAAGVAAVFAAVSIAAALRACKCPVRGGESASETGRSHRPGPGSSSSPGSHPHGCTPPNCH</sequence>
<proteinExistence type="predicted"/>
<feature type="signal peptide" evidence="2">
    <location>
        <begin position="1"/>
        <end position="20"/>
    </location>
</feature>